<comment type="caution">
    <text evidence="1">The sequence shown here is derived from an EMBL/GenBank/DDBJ whole genome shotgun (WGS) entry which is preliminary data.</text>
</comment>
<evidence type="ECO:0000313" key="1">
    <source>
        <dbReference type="EMBL" id="KAL3084037.1"/>
    </source>
</evidence>
<protein>
    <submittedName>
        <fullName evidence="1">Uncharacterized protein</fullName>
    </submittedName>
</protein>
<dbReference type="EMBL" id="JBICBT010001086">
    <property type="protein sequence ID" value="KAL3084037.1"/>
    <property type="molecule type" value="Genomic_DNA"/>
</dbReference>
<reference evidence="1 2" key="1">
    <citation type="submission" date="2024-10" db="EMBL/GenBank/DDBJ databases">
        <authorList>
            <person name="Kim D."/>
        </authorList>
    </citation>
    <scope>NUCLEOTIDE SEQUENCE [LARGE SCALE GENOMIC DNA]</scope>
    <source>
        <strain evidence="1">BH-2024</strain>
    </source>
</reference>
<gene>
    <name evidence="1" type="ORF">niasHT_033757</name>
</gene>
<evidence type="ECO:0000313" key="2">
    <source>
        <dbReference type="Proteomes" id="UP001620626"/>
    </source>
</evidence>
<dbReference type="Proteomes" id="UP001620626">
    <property type="component" value="Unassembled WGS sequence"/>
</dbReference>
<dbReference type="AlphaFoldDB" id="A0ABD2IVU4"/>
<keyword evidence="2" id="KW-1185">Reference proteome</keyword>
<name>A0ABD2IVU4_9BILA</name>
<sequence length="331" mass="38026">MDNFRDEFNQKMDNFRDEFNQKLDSFRDEFNQKVEKVHDESNQKFDSLNKRVDLLSQVVNNVAIDVAILKTNAPRTMAKSNSSLTVLEKVNDVIKADTMTGTILALGQHLVQFGKVSKSVFDTFDTLTESTDEEFLKQIKMMRKLCSDLVEGWTRFKVNVANDASVKQAFCFFAGRLKKLELHAVAELEKLAMELSDESKSAAESLRESFFVLSTAFNNALAKFAVPSREMSPVLSGDISRLTIRPIKISAHAITVKWYAISRGCMENIPIHKYLLFYTLATDDYNWKKKSFTTVTAFVPARLHMCSRWVRYFRQLFINFPFVQSGTREPR</sequence>
<organism evidence="1 2">
    <name type="scientific">Heterodera trifolii</name>
    <dbReference type="NCBI Taxonomy" id="157864"/>
    <lineage>
        <taxon>Eukaryota</taxon>
        <taxon>Metazoa</taxon>
        <taxon>Ecdysozoa</taxon>
        <taxon>Nematoda</taxon>
        <taxon>Chromadorea</taxon>
        <taxon>Rhabditida</taxon>
        <taxon>Tylenchina</taxon>
        <taxon>Tylenchomorpha</taxon>
        <taxon>Tylenchoidea</taxon>
        <taxon>Heteroderidae</taxon>
        <taxon>Heteroderinae</taxon>
        <taxon>Heterodera</taxon>
    </lineage>
</organism>
<dbReference type="Gene3D" id="1.20.120.20">
    <property type="entry name" value="Apolipoprotein"/>
    <property type="match status" value="1"/>
</dbReference>
<proteinExistence type="predicted"/>
<accession>A0ABD2IVU4</accession>